<reference evidence="2 3" key="1">
    <citation type="journal article" date="2016" name="Sci. Rep.">
        <title>The Dendrobium catenatum Lindl. genome sequence provides insights into polysaccharide synthase, floral development and adaptive evolution.</title>
        <authorList>
            <person name="Zhang G.Q."/>
            <person name="Xu Q."/>
            <person name="Bian C."/>
            <person name="Tsai W.C."/>
            <person name="Yeh C.M."/>
            <person name="Liu K.W."/>
            <person name="Yoshida K."/>
            <person name="Zhang L.S."/>
            <person name="Chang S.B."/>
            <person name="Chen F."/>
            <person name="Shi Y."/>
            <person name="Su Y.Y."/>
            <person name="Zhang Y.Q."/>
            <person name="Chen L.J."/>
            <person name="Yin Y."/>
            <person name="Lin M."/>
            <person name="Huang H."/>
            <person name="Deng H."/>
            <person name="Wang Z.W."/>
            <person name="Zhu S.L."/>
            <person name="Zhao X."/>
            <person name="Deng C."/>
            <person name="Niu S.C."/>
            <person name="Huang J."/>
            <person name="Wang M."/>
            <person name="Liu G.H."/>
            <person name="Yang H.J."/>
            <person name="Xiao X.J."/>
            <person name="Hsiao Y.Y."/>
            <person name="Wu W.L."/>
            <person name="Chen Y.Y."/>
            <person name="Mitsuda N."/>
            <person name="Ohme-Takagi M."/>
            <person name="Luo Y.B."/>
            <person name="Van de Peer Y."/>
            <person name="Liu Z.J."/>
        </authorList>
    </citation>
    <scope>NUCLEOTIDE SEQUENCE [LARGE SCALE GENOMIC DNA]</scope>
    <source>
        <tissue evidence="2">The whole plant</tissue>
    </source>
</reference>
<feature type="region of interest" description="Disordered" evidence="1">
    <location>
        <begin position="149"/>
        <end position="168"/>
    </location>
</feature>
<accession>A0A2I0WS65</accession>
<gene>
    <name evidence="2" type="ORF">MA16_Dca015775</name>
</gene>
<feature type="compositionally biased region" description="Basic residues" evidence="1">
    <location>
        <begin position="111"/>
        <end position="124"/>
    </location>
</feature>
<sequence length="168" mass="18179">MKRPSDVNDGENISACIVVLKNQHGYFSWEGQRKRCHGATSVVISNLSSSIEILKAVVSSSGDESQAVRVSSKGTQSTACSGNEFLDALVSDKPGNSMHDDGAKMGSDPKQRRRKGRERSKGPKWIRSADCSGGEFLEALVLDKSGNSVHVDRGKLGADSDEWKIKKK</sequence>
<evidence type="ECO:0000256" key="1">
    <source>
        <dbReference type="SAM" id="MobiDB-lite"/>
    </source>
</evidence>
<dbReference type="EMBL" id="KZ502450">
    <property type="protein sequence ID" value="PKU78494.1"/>
    <property type="molecule type" value="Genomic_DNA"/>
</dbReference>
<feature type="region of interest" description="Disordered" evidence="1">
    <location>
        <begin position="91"/>
        <end position="127"/>
    </location>
</feature>
<dbReference type="Proteomes" id="UP000233837">
    <property type="component" value="Unassembled WGS sequence"/>
</dbReference>
<feature type="compositionally biased region" description="Basic and acidic residues" evidence="1">
    <location>
        <begin position="150"/>
        <end position="168"/>
    </location>
</feature>
<dbReference type="AlphaFoldDB" id="A0A2I0WS65"/>
<protein>
    <submittedName>
        <fullName evidence="2">Uncharacterized protein</fullName>
    </submittedName>
</protein>
<proteinExistence type="predicted"/>
<feature type="compositionally biased region" description="Basic and acidic residues" evidence="1">
    <location>
        <begin position="98"/>
        <end position="110"/>
    </location>
</feature>
<name>A0A2I0WS65_9ASPA</name>
<evidence type="ECO:0000313" key="3">
    <source>
        <dbReference type="Proteomes" id="UP000233837"/>
    </source>
</evidence>
<reference evidence="2 3" key="2">
    <citation type="journal article" date="2017" name="Nature">
        <title>The Apostasia genome and the evolution of orchids.</title>
        <authorList>
            <person name="Zhang G.Q."/>
            <person name="Liu K.W."/>
            <person name="Li Z."/>
            <person name="Lohaus R."/>
            <person name="Hsiao Y.Y."/>
            <person name="Niu S.C."/>
            <person name="Wang J.Y."/>
            <person name="Lin Y.C."/>
            <person name="Xu Q."/>
            <person name="Chen L.J."/>
            <person name="Yoshida K."/>
            <person name="Fujiwara S."/>
            <person name="Wang Z.W."/>
            <person name="Zhang Y.Q."/>
            <person name="Mitsuda N."/>
            <person name="Wang M."/>
            <person name="Liu G.H."/>
            <person name="Pecoraro L."/>
            <person name="Huang H.X."/>
            <person name="Xiao X.J."/>
            <person name="Lin M."/>
            <person name="Wu X.Y."/>
            <person name="Wu W.L."/>
            <person name="Chen Y.Y."/>
            <person name="Chang S.B."/>
            <person name="Sakamoto S."/>
            <person name="Ohme-Takagi M."/>
            <person name="Yagi M."/>
            <person name="Zeng S.J."/>
            <person name="Shen C.Y."/>
            <person name="Yeh C.M."/>
            <person name="Luo Y.B."/>
            <person name="Tsai W.C."/>
            <person name="Van de Peer Y."/>
            <person name="Liu Z.J."/>
        </authorList>
    </citation>
    <scope>NUCLEOTIDE SEQUENCE [LARGE SCALE GENOMIC DNA]</scope>
    <source>
        <tissue evidence="2">The whole plant</tissue>
    </source>
</reference>
<organism evidence="2 3">
    <name type="scientific">Dendrobium catenatum</name>
    <dbReference type="NCBI Taxonomy" id="906689"/>
    <lineage>
        <taxon>Eukaryota</taxon>
        <taxon>Viridiplantae</taxon>
        <taxon>Streptophyta</taxon>
        <taxon>Embryophyta</taxon>
        <taxon>Tracheophyta</taxon>
        <taxon>Spermatophyta</taxon>
        <taxon>Magnoliopsida</taxon>
        <taxon>Liliopsida</taxon>
        <taxon>Asparagales</taxon>
        <taxon>Orchidaceae</taxon>
        <taxon>Epidendroideae</taxon>
        <taxon>Malaxideae</taxon>
        <taxon>Dendrobiinae</taxon>
        <taxon>Dendrobium</taxon>
    </lineage>
</organism>
<keyword evidence="3" id="KW-1185">Reference proteome</keyword>
<evidence type="ECO:0000313" key="2">
    <source>
        <dbReference type="EMBL" id="PKU78494.1"/>
    </source>
</evidence>